<dbReference type="Proteomes" id="UP001152484">
    <property type="component" value="Unassembled WGS sequence"/>
</dbReference>
<keyword evidence="3" id="KW-1185">Reference proteome</keyword>
<accession>A0A9P0YT37</accession>
<evidence type="ECO:0000256" key="1">
    <source>
        <dbReference type="SAM" id="SignalP"/>
    </source>
</evidence>
<dbReference type="PANTHER" id="PTHR11439:SF449">
    <property type="entry name" value="REVERSE TRANSCRIPTASE TY1_COPIA-TYPE DOMAIN-CONTAINING PROTEIN"/>
    <property type="match status" value="1"/>
</dbReference>
<feature type="chain" id="PRO_5040105675" description="Copia protein" evidence="1">
    <location>
        <begin position="22"/>
        <end position="195"/>
    </location>
</feature>
<reference evidence="2" key="1">
    <citation type="submission" date="2022-07" db="EMBL/GenBank/DDBJ databases">
        <authorList>
            <person name="Macas J."/>
            <person name="Novak P."/>
            <person name="Neumann P."/>
        </authorList>
    </citation>
    <scope>NUCLEOTIDE SEQUENCE</scope>
</reference>
<sequence>MGNFYQMLLSITVWYLQGTSAHRLWLKSDRYISVIMAYSDAYWAGCPDSSRSTTGYAVFLGSNLIFWRSKKQPTVSKSSTEAEYRAIPYTVQDTLFIRSLLADMGIYILASMQLHCDDVSASYLAVNPIQHDQSKNIKINYHFVRERVAHGDLVVKYIPTQLQLADIFTKNLSSQRFEFLRFNLCVVSPAQIDGV</sequence>
<organism evidence="2 3">
    <name type="scientific">Cuscuta europaea</name>
    <name type="common">European dodder</name>
    <dbReference type="NCBI Taxonomy" id="41803"/>
    <lineage>
        <taxon>Eukaryota</taxon>
        <taxon>Viridiplantae</taxon>
        <taxon>Streptophyta</taxon>
        <taxon>Embryophyta</taxon>
        <taxon>Tracheophyta</taxon>
        <taxon>Spermatophyta</taxon>
        <taxon>Magnoliopsida</taxon>
        <taxon>eudicotyledons</taxon>
        <taxon>Gunneridae</taxon>
        <taxon>Pentapetalae</taxon>
        <taxon>asterids</taxon>
        <taxon>lamiids</taxon>
        <taxon>Solanales</taxon>
        <taxon>Convolvulaceae</taxon>
        <taxon>Cuscuteae</taxon>
        <taxon>Cuscuta</taxon>
        <taxon>Cuscuta subgen. Cuscuta</taxon>
    </lineage>
</organism>
<dbReference type="EMBL" id="CAMAPE010000009">
    <property type="protein sequence ID" value="CAH9074206.1"/>
    <property type="molecule type" value="Genomic_DNA"/>
</dbReference>
<comment type="caution">
    <text evidence="2">The sequence shown here is derived from an EMBL/GenBank/DDBJ whole genome shotgun (WGS) entry which is preliminary data.</text>
</comment>
<proteinExistence type="predicted"/>
<feature type="signal peptide" evidence="1">
    <location>
        <begin position="1"/>
        <end position="21"/>
    </location>
</feature>
<evidence type="ECO:0000313" key="2">
    <source>
        <dbReference type="EMBL" id="CAH9074206.1"/>
    </source>
</evidence>
<protein>
    <recommendedName>
        <fullName evidence="4">Copia protein</fullName>
    </recommendedName>
</protein>
<name>A0A9P0YT37_CUSEU</name>
<dbReference type="AlphaFoldDB" id="A0A9P0YT37"/>
<dbReference type="OrthoDB" id="780992at2759"/>
<dbReference type="CDD" id="cd09272">
    <property type="entry name" value="RNase_HI_RT_Ty1"/>
    <property type="match status" value="1"/>
</dbReference>
<dbReference type="PANTHER" id="PTHR11439">
    <property type="entry name" value="GAG-POL-RELATED RETROTRANSPOSON"/>
    <property type="match status" value="1"/>
</dbReference>
<keyword evidence="1" id="KW-0732">Signal</keyword>
<evidence type="ECO:0000313" key="3">
    <source>
        <dbReference type="Proteomes" id="UP001152484"/>
    </source>
</evidence>
<gene>
    <name evidence="2" type="ORF">CEURO_LOCUS5057</name>
</gene>
<evidence type="ECO:0008006" key="4">
    <source>
        <dbReference type="Google" id="ProtNLM"/>
    </source>
</evidence>